<gene>
    <name evidence="1" type="primary">Acey_s0008.g274</name>
    <name evidence="1" type="ORF">Y032_0008g274</name>
</gene>
<protein>
    <submittedName>
        <fullName evidence="1">Uncharacterized protein</fullName>
    </submittedName>
</protein>
<evidence type="ECO:0000313" key="1">
    <source>
        <dbReference type="EMBL" id="EYC27981.1"/>
    </source>
</evidence>
<sequence>MEVNEWFRRAGKAEHGKVRSRAQERSRQFRTNHVARPKWTSFLDNNRRALPKPFAQVIMTSWIKTPLLPPILPYIPSPGQRHTRNFKRAAGCGPVPRCASVGQRVSESMIGRRVQQTTRVPSRAAHLSNKPFGVPCTMFKT</sequence>
<dbReference type="EMBL" id="JARK01001344">
    <property type="protein sequence ID" value="EYC27981.1"/>
    <property type="molecule type" value="Genomic_DNA"/>
</dbReference>
<dbReference type="AlphaFoldDB" id="A0A016VL21"/>
<reference evidence="2" key="1">
    <citation type="journal article" date="2015" name="Nat. Genet.">
        <title>The genome and transcriptome of the zoonotic hookworm Ancylostoma ceylanicum identify infection-specific gene families.</title>
        <authorList>
            <person name="Schwarz E.M."/>
            <person name="Hu Y."/>
            <person name="Antoshechkin I."/>
            <person name="Miller M.M."/>
            <person name="Sternberg P.W."/>
            <person name="Aroian R.V."/>
        </authorList>
    </citation>
    <scope>NUCLEOTIDE SEQUENCE</scope>
    <source>
        <strain evidence="2">HY135</strain>
    </source>
</reference>
<proteinExistence type="predicted"/>
<name>A0A016VL21_9BILA</name>
<accession>A0A016VL21</accession>
<comment type="caution">
    <text evidence="1">The sequence shown here is derived from an EMBL/GenBank/DDBJ whole genome shotgun (WGS) entry which is preliminary data.</text>
</comment>
<evidence type="ECO:0000313" key="2">
    <source>
        <dbReference type="Proteomes" id="UP000024635"/>
    </source>
</evidence>
<organism evidence="1 2">
    <name type="scientific">Ancylostoma ceylanicum</name>
    <dbReference type="NCBI Taxonomy" id="53326"/>
    <lineage>
        <taxon>Eukaryota</taxon>
        <taxon>Metazoa</taxon>
        <taxon>Ecdysozoa</taxon>
        <taxon>Nematoda</taxon>
        <taxon>Chromadorea</taxon>
        <taxon>Rhabditida</taxon>
        <taxon>Rhabditina</taxon>
        <taxon>Rhabditomorpha</taxon>
        <taxon>Strongyloidea</taxon>
        <taxon>Ancylostomatidae</taxon>
        <taxon>Ancylostomatinae</taxon>
        <taxon>Ancylostoma</taxon>
    </lineage>
</organism>
<dbReference type="Proteomes" id="UP000024635">
    <property type="component" value="Unassembled WGS sequence"/>
</dbReference>
<keyword evidence="2" id="KW-1185">Reference proteome</keyword>